<evidence type="ECO:0000256" key="6">
    <source>
        <dbReference type="SAM" id="MobiDB-lite"/>
    </source>
</evidence>
<dbReference type="PANTHER" id="PTHR31621">
    <property type="entry name" value="PROTEIN DMP3"/>
    <property type="match status" value="1"/>
</dbReference>
<dbReference type="AlphaFoldDB" id="A0A9D5BP52"/>
<feature type="region of interest" description="Disordered" evidence="6">
    <location>
        <begin position="1"/>
        <end position="22"/>
    </location>
</feature>
<evidence type="ECO:0000313" key="8">
    <source>
        <dbReference type="EMBL" id="KAI5447373.1"/>
    </source>
</evidence>
<organism evidence="8 9">
    <name type="scientific">Pisum sativum</name>
    <name type="common">Garden pea</name>
    <name type="synonym">Lathyrus oleraceus</name>
    <dbReference type="NCBI Taxonomy" id="3888"/>
    <lineage>
        <taxon>Eukaryota</taxon>
        <taxon>Viridiplantae</taxon>
        <taxon>Streptophyta</taxon>
        <taxon>Embryophyta</taxon>
        <taxon>Tracheophyta</taxon>
        <taxon>Spermatophyta</taxon>
        <taxon>Magnoliopsida</taxon>
        <taxon>eudicotyledons</taxon>
        <taxon>Gunneridae</taxon>
        <taxon>Pentapetalae</taxon>
        <taxon>rosids</taxon>
        <taxon>fabids</taxon>
        <taxon>Fabales</taxon>
        <taxon>Fabaceae</taxon>
        <taxon>Papilionoideae</taxon>
        <taxon>50 kb inversion clade</taxon>
        <taxon>NPAAA clade</taxon>
        <taxon>Hologalegina</taxon>
        <taxon>IRL clade</taxon>
        <taxon>Fabeae</taxon>
        <taxon>Lathyrus</taxon>
    </lineage>
</organism>
<evidence type="ECO:0000256" key="7">
    <source>
        <dbReference type="SAM" id="Phobius"/>
    </source>
</evidence>
<dbReference type="InterPro" id="IPR007770">
    <property type="entry name" value="DMP"/>
</dbReference>
<evidence type="ECO:0000256" key="2">
    <source>
        <dbReference type="ARBA" id="ARBA00008707"/>
    </source>
</evidence>
<dbReference type="EMBL" id="JAMSHJ010000001">
    <property type="protein sequence ID" value="KAI5447373.1"/>
    <property type="molecule type" value="Genomic_DNA"/>
</dbReference>
<comment type="caution">
    <text evidence="8">The sequence shown here is derived from an EMBL/GenBank/DDBJ whole genome shotgun (WGS) entry which is preliminary data.</text>
</comment>
<comment type="similarity">
    <text evidence="2">Belongs to the plant DMP1 protein family.</text>
</comment>
<dbReference type="GO" id="GO:0010256">
    <property type="term" value="P:endomembrane system organization"/>
    <property type="evidence" value="ECO:0007669"/>
    <property type="project" value="TreeGrafter"/>
</dbReference>
<dbReference type="PANTHER" id="PTHR31621:SF66">
    <property type="entry name" value="PROTEIN DMP2"/>
    <property type="match status" value="1"/>
</dbReference>
<dbReference type="GO" id="GO:0016020">
    <property type="term" value="C:membrane"/>
    <property type="evidence" value="ECO:0007669"/>
    <property type="project" value="UniProtKB-SubCell"/>
</dbReference>
<evidence type="ECO:0000256" key="4">
    <source>
        <dbReference type="ARBA" id="ARBA00022989"/>
    </source>
</evidence>
<evidence type="ECO:0000256" key="1">
    <source>
        <dbReference type="ARBA" id="ARBA00004141"/>
    </source>
</evidence>
<feature type="non-terminal residue" evidence="8">
    <location>
        <position position="1"/>
    </location>
</feature>
<keyword evidence="9" id="KW-1185">Reference proteome</keyword>
<name>A0A9D5BP52_PEA</name>
<proteinExistence type="inferred from homology"/>
<accession>A0A9D5BP52</accession>
<keyword evidence="4 7" id="KW-1133">Transmembrane helix</keyword>
<dbReference type="GO" id="GO:0005737">
    <property type="term" value="C:cytoplasm"/>
    <property type="evidence" value="ECO:0007669"/>
    <property type="project" value="UniProtKB-ARBA"/>
</dbReference>
<feature type="transmembrane region" description="Helical" evidence="7">
    <location>
        <begin position="127"/>
        <end position="149"/>
    </location>
</feature>
<keyword evidence="3 7" id="KW-0812">Transmembrane</keyword>
<comment type="subcellular location">
    <subcellularLocation>
        <location evidence="1">Membrane</location>
        <topology evidence="1">Multi-pass membrane protein</topology>
    </subcellularLocation>
</comment>
<feature type="transmembrane region" description="Helical" evidence="7">
    <location>
        <begin position="161"/>
        <end position="181"/>
    </location>
</feature>
<keyword evidence="5 7" id="KW-0472">Membrane</keyword>
<dbReference type="Gramene" id="Psat01G0500400-T1">
    <property type="protein sequence ID" value="KAI5447373.1"/>
    <property type="gene ID" value="KIW84_015004"/>
</dbReference>
<evidence type="ECO:0000313" key="9">
    <source>
        <dbReference type="Proteomes" id="UP001058974"/>
    </source>
</evidence>
<dbReference type="Pfam" id="PF05078">
    <property type="entry name" value="DUF679"/>
    <property type="match status" value="1"/>
</dbReference>
<evidence type="ECO:0000256" key="3">
    <source>
        <dbReference type="ARBA" id="ARBA00022692"/>
    </source>
</evidence>
<protein>
    <submittedName>
        <fullName evidence="8">Protein dmp2</fullName>
    </submittedName>
</protein>
<gene>
    <name evidence="8" type="ORF">KIW84_015004</name>
</gene>
<feature type="compositionally biased region" description="Polar residues" evidence="6">
    <location>
        <begin position="13"/>
        <end position="22"/>
    </location>
</feature>
<dbReference type="Proteomes" id="UP001058974">
    <property type="component" value="Chromosome 1"/>
</dbReference>
<reference evidence="8 9" key="1">
    <citation type="journal article" date="2022" name="Nat. Genet.">
        <title>Improved pea reference genome and pan-genome highlight genomic features and evolutionary characteristics.</title>
        <authorList>
            <person name="Yang T."/>
            <person name="Liu R."/>
            <person name="Luo Y."/>
            <person name="Hu S."/>
            <person name="Wang D."/>
            <person name="Wang C."/>
            <person name="Pandey M.K."/>
            <person name="Ge S."/>
            <person name="Xu Q."/>
            <person name="Li N."/>
            <person name="Li G."/>
            <person name="Huang Y."/>
            <person name="Saxena R.K."/>
            <person name="Ji Y."/>
            <person name="Li M."/>
            <person name="Yan X."/>
            <person name="He Y."/>
            <person name="Liu Y."/>
            <person name="Wang X."/>
            <person name="Xiang C."/>
            <person name="Varshney R.K."/>
            <person name="Ding H."/>
            <person name="Gao S."/>
            <person name="Zong X."/>
        </authorList>
    </citation>
    <scope>NUCLEOTIDE SEQUENCE [LARGE SCALE GENOMIC DNA]</scope>
    <source>
        <strain evidence="8 9">cv. Zhongwan 6</strain>
    </source>
</reference>
<sequence>KKKRKMSEIRASASKTSTNKGATTMRGKTFSGVGNLVKLLPTGTVFLFQFLSPVVSNTGHCTTINKYLSGILLVICGFNCAFTSFTDSYTGSDGQTHYGIVTAKGLWPSPASEGVDLSVYKLRFGDFVHALVSLIVFAVLGLLDTNIVRCFYPEFELGEKMLMQVLPPVIGMVSGTVFMIFPSYRHGIGYPTSSDTNDTSQKST</sequence>
<evidence type="ECO:0000256" key="5">
    <source>
        <dbReference type="ARBA" id="ARBA00023136"/>
    </source>
</evidence>